<evidence type="ECO:0000313" key="4">
    <source>
        <dbReference type="Proteomes" id="UP000317940"/>
    </source>
</evidence>
<accession>A0A561UM26</accession>
<keyword evidence="2" id="KW-0732">Signal</keyword>
<feature type="region of interest" description="Disordered" evidence="1">
    <location>
        <begin position="36"/>
        <end position="142"/>
    </location>
</feature>
<feature type="chain" id="PRO_5039495248" evidence="2">
    <location>
        <begin position="39"/>
        <end position="245"/>
    </location>
</feature>
<gene>
    <name evidence="3" type="ORF">FHX73_114269</name>
</gene>
<evidence type="ECO:0000313" key="3">
    <source>
        <dbReference type="EMBL" id="TWG00394.1"/>
    </source>
</evidence>
<evidence type="ECO:0000256" key="2">
    <source>
        <dbReference type="SAM" id="SignalP"/>
    </source>
</evidence>
<protein>
    <submittedName>
        <fullName evidence="3">Uncharacterized protein</fullName>
    </submittedName>
</protein>
<feature type="compositionally biased region" description="Low complexity" evidence="1">
    <location>
        <begin position="36"/>
        <end position="93"/>
    </location>
</feature>
<dbReference type="InterPro" id="IPR006311">
    <property type="entry name" value="TAT_signal"/>
</dbReference>
<dbReference type="Proteomes" id="UP000317940">
    <property type="component" value="Unassembled WGS sequence"/>
</dbReference>
<feature type="compositionally biased region" description="Gly residues" evidence="1">
    <location>
        <begin position="94"/>
        <end position="107"/>
    </location>
</feature>
<feature type="signal peptide" evidence="2">
    <location>
        <begin position="1"/>
        <end position="38"/>
    </location>
</feature>
<reference evidence="3 4" key="1">
    <citation type="submission" date="2019-06" db="EMBL/GenBank/DDBJ databases">
        <title>Sequencing the genomes of 1000 actinobacteria strains.</title>
        <authorList>
            <person name="Klenk H.-P."/>
        </authorList>
    </citation>
    <scope>NUCLEOTIDE SEQUENCE [LARGE SCALE GENOMIC DNA]</scope>
    <source>
        <strain evidence="3 4">DSM 44826</strain>
    </source>
</reference>
<feature type="region of interest" description="Disordered" evidence="1">
    <location>
        <begin position="1"/>
        <end position="20"/>
    </location>
</feature>
<dbReference type="RefSeq" id="WP_145906499.1">
    <property type="nucleotide sequence ID" value="NZ_BAAAMZ010000014.1"/>
</dbReference>
<dbReference type="EMBL" id="VIWT01000001">
    <property type="protein sequence ID" value="TWG00394.1"/>
    <property type="molecule type" value="Genomic_DNA"/>
</dbReference>
<dbReference type="AlphaFoldDB" id="A0A561UM26"/>
<comment type="caution">
    <text evidence="3">The sequence shown here is derived from an EMBL/GenBank/DDBJ whole genome shotgun (WGS) entry which is preliminary data.</text>
</comment>
<keyword evidence="4" id="KW-1185">Reference proteome</keyword>
<sequence>MDEKTTAPRPAAPHRQPARRRALAAAALLLSVTAAVSACGSSSGAKHDTAGASSSASSSASPSGSASTGATSGAPSAPGSTDPSAPGGSASAGAGSGSGSGGTGAGGSAPTPAPQGNNTPGAPAQPTPGNGGVTPEPVDPIHPTAAFKPLSYLAKGNQLTVFFDGGICDKYGLKISEDKPGVVGVDVIITQRQPTGQMCPALARQQSVVGTMAQPLNGRSVVSLRDGSAVPLESAPNGGPVSAGN</sequence>
<dbReference type="OrthoDB" id="3830613at2"/>
<name>A0A561UM26_9ACTN</name>
<dbReference type="PROSITE" id="PS51318">
    <property type="entry name" value="TAT"/>
    <property type="match status" value="1"/>
</dbReference>
<organism evidence="3 4">
    <name type="scientific">Kitasatospora viridis</name>
    <dbReference type="NCBI Taxonomy" id="281105"/>
    <lineage>
        <taxon>Bacteria</taxon>
        <taxon>Bacillati</taxon>
        <taxon>Actinomycetota</taxon>
        <taxon>Actinomycetes</taxon>
        <taxon>Kitasatosporales</taxon>
        <taxon>Streptomycetaceae</taxon>
        <taxon>Kitasatospora</taxon>
    </lineage>
</organism>
<evidence type="ECO:0000256" key="1">
    <source>
        <dbReference type="SAM" id="MobiDB-lite"/>
    </source>
</evidence>
<proteinExistence type="predicted"/>